<feature type="coiled-coil region" evidence="12">
    <location>
        <begin position="654"/>
        <end position="860"/>
    </location>
</feature>
<evidence type="ECO:0000256" key="8">
    <source>
        <dbReference type="ARBA" id="ARBA00023054"/>
    </source>
</evidence>
<keyword evidence="6" id="KW-0227">DNA damage</keyword>
<dbReference type="Gene3D" id="1.10.287.1490">
    <property type="match status" value="1"/>
</dbReference>
<dbReference type="PANTHER" id="PTHR19306">
    <property type="entry name" value="STRUCTURAL MAINTENANCE OF CHROMOSOMES 5,6 SMC5, SMC6"/>
    <property type="match status" value="1"/>
</dbReference>
<evidence type="ECO:0000256" key="7">
    <source>
        <dbReference type="ARBA" id="ARBA00022840"/>
    </source>
</evidence>
<evidence type="ECO:0000256" key="5">
    <source>
        <dbReference type="ARBA" id="ARBA00022741"/>
    </source>
</evidence>
<keyword evidence="5" id="KW-0547">Nucleotide-binding</keyword>
<evidence type="ECO:0000256" key="9">
    <source>
        <dbReference type="ARBA" id="ARBA00023172"/>
    </source>
</evidence>
<keyword evidence="8 12" id="KW-0175">Coiled coil</keyword>
<evidence type="ECO:0000259" key="13">
    <source>
        <dbReference type="Pfam" id="PF02463"/>
    </source>
</evidence>
<dbReference type="Gene3D" id="3.40.50.300">
    <property type="entry name" value="P-loop containing nucleotide triphosphate hydrolases"/>
    <property type="match status" value="2"/>
</dbReference>
<dbReference type="SUPFAM" id="SSF90257">
    <property type="entry name" value="Myosin rod fragments"/>
    <property type="match status" value="1"/>
</dbReference>
<keyword evidence="10" id="KW-0234">DNA repair</keyword>
<keyword evidence="11" id="KW-0539">Nucleus</keyword>
<keyword evidence="4" id="KW-0158">Chromosome</keyword>
<keyword evidence="9" id="KW-0233">DNA recombination</keyword>
<evidence type="ECO:0000256" key="12">
    <source>
        <dbReference type="SAM" id="Coils"/>
    </source>
</evidence>
<dbReference type="InterPro" id="IPR027417">
    <property type="entry name" value="P-loop_NTPase"/>
</dbReference>
<name>L7M9D5_RHIPC</name>
<accession>L7M9D5</accession>
<evidence type="ECO:0000256" key="6">
    <source>
        <dbReference type="ARBA" id="ARBA00022763"/>
    </source>
</evidence>
<reference evidence="14" key="1">
    <citation type="submission" date="2012-11" db="EMBL/GenBank/DDBJ databases">
        <authorList>
            <person name="Lucero-Rivera Y.E."/>
            <person name="Tovar-Ramirez D."/>
        </authorList>
    </citation>
    <scope>NUCLEOTIDE SEQUENCE</scope>
    <source>
        <tissue evidence="14">Salivary gland</tissue>
    </source>
</reference>
<protein>
    <submittedName>
        <fullName evidence="14">Putative dna repair protein</fullName>
    </submittedName>
</protein>
<reference evidence="14" key="2">
    <citation type="journal article" date="2015" name="J. Proteomics">
        <title>Sexual differences in the sialomes of the zebra tick, Rhipicephalus pulchellus.</title>
        <authorList>
            <person name="Tan A.W."/>
            <person name="Francischetti I.M."/>
            <person name="Slovak M."/>
            <person name="Kini R.M."/>
            <person name="Ribeiro J.M."/>
        </authorList>
    </citation>
    <scope>NUCLEOTIDE SEQUENCE</scope>
    <source>
        <tissue evidence="14">Salivary gland</tissue>
    </source>
</reference>
<dbReference type="InterPro" id="IPR003395">
    <property type="entry name" value="RecF/RecN/SMC_N"/>
</dbReference>
<dbReference type="GO" id="GO:0035861">
    <property type="term" value="C:site of double-strand break"/>
    <property type="evidence" value="ECO:0007669"/>
    <property type="project" value="TreeGrafter"/>
</dbReference>
<dbReference type="SUPFAM" id="SSF75553">
    <property type="entry name" value="Smc hinge domain"/>
    <property type="match status" value="1"/>
</dbReference>
<comment type="subcellular location">
    <subcellularLocation>
        <location evidence="2">Chromosome</location>
    </subcellularLocation>
    <subcellularLocation>
        <location evidence="1">Nucleus</location>
    </subcellularLocation>
</comment>
<proteinExistence type="evidence at transcript level"/>
<dbReference type="SUPFAM" id="SSF52540">
    <property type="entry name" value="P-loop containing nucleoside triphosphate hydrolases"/>
    <property type="match status" value="2"/>
</dbReference>
<dbReference type="GO" id="GO:0051276">
    <property type="term" value="P:chromosome organization"/>
    <property type="evidence" value="ECO:0007669"/>
    <property type="project" value="InterPro"/>
</dbReference>
<evidence type="ECO:0000256" key="10">
    <source>
        <dbReference type="ARBA" id="ARBA00023204"/>
    </source>
</evidence>
<dbReference type="GO" id="GO:0000724">
    <property type="term" value="P:double-strand break repair via homologous recombination"/>
    <property type="evidence" value="ECO:0007669"/>
    <property type="project" value="TreeGrafter"/>
</dbReference>
<evidence type="ECO:0000256" key="2">
    <source>
        <dbReference type="ARBA" id="ARBA00004286"/>
    </source>
</evidence>
<dbReference type="EMBL" id="GACK01005325">
    <property type="protein sequence ID" value="JAA59709.1"/>
    <property type="molecule type" value="mRNA"/>
</dbReference>
<evidence type="ECO:0000313" key="14">
    <source>
        <dbReference type="EMBL" id="JAA59709.1"/>
    </source>
</evidence>
<feature type="domain" description="RecF/RecN/SMC N-terminal" evidence="13">
    <location>
        <begin position="50"/>
        <end position="1052"/>
    </location>
</feature>
<dbReference type="AlphaFoldDB" id="L7M9D5"/>
<evidence type="ECO:0000256" key="1">
    <source>
        <dbReference type="ARBA" id="ARBA00004123"/>
    </source>
</evidence>
<dbReference type="InterPro" id="IPR036277">
    <property type="entry name" value="SMC_hinge_sf"/>
</dbReference>
<dbReference type="Pfam" id="PF02463">
    <property type="entry name" value="SMC_N"/>
    <property type="match status" value="1"/>
</dbReference>
<evidence type="ECO:0000256" key="3">
    <source>
        <dbReference type="ARBA" id="ARBA00006793"/>
    </source>
</evidence>
<dbReference type="GO" id="GO:0003684">
    <property type="term" value="F:damaged DNA binding"/>
    <property type="evidence" value="ECO:0007669"/>
    <property type="project" value="TreeGrafter"/>
</dbReference>
<evidence type="ECO:0000256" key="11">
    <source>
        <dbReference type="ARBA" id="ARBA00023242"/>
    </source>
</evidence>
<dbReference type="GO" id="GO:0005524">
    <property type="term" value="F:ATP binding"/>
    <property type="evidence" value="ECO:0007669"/>
    <property type="project" value="UniProtKB-KW"/>
</dbReference>
<organism evidence="14">
    <name type="scientific">Rhipicephalus pulchellus</name>
    <name type="common">Yellow backed tick</name>
    <name type="synonym">Dermacentor pulchellus</name>
    <dbReference type="NCBI Taxonomy" id="72859"/>
    <lineage>
        <taxon>Eukaryota</taxon>
        <taxon>Metazoa</taxon>
        <taxon>Ecdysozoa</taxon>
        <taxon>Arthropoda</taxon>
        <taxon>Chelicerata</taxon>
        <taxon>Arachnida</taxon>
        <taxon>Acari</taxon>
        <taxon>Parasitiformes</taxon>
        <taxon>Ixodida</taxon>
        <taxon>Ixodoidea</taxon>
        <taxon>Ixodidae</taxon>
        <taxon>Rhipicephalinae</taxon>
        <taxon>Rhipicephalus</taxon>
        <taxon>Rhipicephalus</taxon>
    </lineage>
</organism>
<dbReference type="GO" id="GO:0003697">
    <property type="term" value="F:single-stranded DNA binding"/>
    <property type="evidence" value="ECO:0007669"/>
    <property type="project" value="TreeGrafter"/>
</dbReference>
<dbReference type="PANTHER" id="PTHR19306:SF6">
    <property type="entry name" value="STRUCTURAL MAINTENANCE OF CHROMOSOMES PROTEIN 6"/>
    <property type="match status" value="1"/>
</dbReference>
<evidence type="ECO:0000256" key="4">
    <source>
        <dbReference type="ARBA" id="ARBA00022454"/>
    </source>
</evidence>
<feature type="coiled-coil region" evidence="12">
    <location>
        <begin position="238"/>
        <end position="480"/>
    </location>
</feature>
<dbReference type="GO" id="GO:0030915">
    <property type="term" value="C:Smc5-Smc6 complex"/>
    <property type="evidence" value="ECO:0007669"/>
    <property type="project" value="TreeGrafter"/>
</dbReference>
<dbReference type="GO" id="GO:0005634">
    <property type="term" value="C:nucleus"/>
    <property type="evidence" value="ECO:0007669"/>
    <property type="project" value="UniProtKB-SubCell"/>
</dbReference>
<comment type="similarity">
    <text evidence="3">Belongs to the SMC family. SMC6 subfamily.</text>
</comment>
<sequence length="1092" mass="124997">MSKRLHNGVDYDSDEEIVSSTTKRPKNGIIECSQSLSQTLAQPDRVVGTIESVHLKNFMCHSKLDFKFSDQTNFIIGRNGSGKSAILTSLIIGLGGKANTASRGTSVKSLVETGKRAAEVTIKLQNKGPEAFKHDEYGDSISITRRLAADGSSHYKIKSCNGAVISTKREELTRIMDHFNIQIDNPVMILNQETSRNFLQSKSARDKYNFFMKATQLEKLKSMYSKIDEERAATDRDLTLKEKLLPELEREVKRLEKLWRAFENLEDQRLKLQRLKAEVLWARVKEKEDVMLQTETACQKEGRALSRLEEKIAELDKKIEVHTKQQQDLQAELNEAVERVQAVQPAMMSGRKEYTIKKEQLREKDQAMARVDRELTAKRKEAEVVKSRIDELCAFDHGKQAEERAQREAQIRDLETRKGELRSRLRTSEHHCEQVKSSVDECSAKLNAIKGEQRELNDNIRFLSNSIQNLEASKKNSLQRFGRHVPTLLREIDIAVSKGRFKKRPKGPLGSLIKLKDQCWDLATECCLGGVLFAFLVDNDQDAKTLRQILSKVMGAERKPSIITSSFMGRVYNYQPKAMRSSRYTNLLENLEIEDPDVMNCLIDQRGLEKIALIDTNHEARNVMMNASTVPVNCSEAFTALGDQLFPAPDFRYYSSSKQRAELLKENVDDQIREKKSELADMKRRLQEVEAMFADSRSELQQSQKEAHRLTAQLDSLRREEVKLSSQIRELATVEEPEPTNVSMLEEVMQKLEDEISGIQEELKALKEQQIELRATLKAEAAKLREIEEGRTELLKESNDIKTKLLDADARLQKDKSQMQGLKEQKKAIEQSQSASERQLKAFSQQLQELTEKALEVSSERISSRRKPSAIVAEIEALESQLQVEEKRNGDKDEIAEQYKSSLAKYTKIKDKVQELRTFVAELREMITARHDKYAMLCNQTTMRLRLIFGTTLLQQNFKGTLEIDHDKQHLQIRVEPKEGVSGTKARQDLKALSGGERSFSTVCFVLALWETMECPFRIMDEFDIFMDMGKRRVSLEMILEMTRRKSANQFVFLTPLELPAIDALHHVNIMIMPEPSRKRPAVTAAQNDDDD</sequence>
<keyword evidence="7" id="KW-0067">ATP-binding</keyword>